<sequence length="629" mass="71862">MRTVHVLTPKLYSPLCFIPELLPDECLYSFLQRIWTLNAFTLPRQFMVLLFGCDSHIPVLDLPTGLDALQRTLGERSPFKSADDLIDRATLYPYHRPFLSASRNTRLVHLFRGTGGQGVKTLLGRVANGFGAQVIARYCVLCNTSTAKQYGCTYWQRSHQLPGVVYCTVHGIQLDVLSGLSCLSHRQQLQQSPWPSTFEPTCIARESHNYQLALMSVALLQANRYISDVSALNFVYISKILSLGFNKTHGKIDFPALTDAIREYYNHFQGFEHRERLLSSANHPLFWLYSTLRRPGRSSHPICHLLLIRFLFGSIEKFLDAFDSSKNNMADRWRTQENDTLPRQTIVVPRHPRRDTPFSNQTEFGQATSDRLGSTSSAVSGSRQTIEMTNQGRCHRVPEVIRLAIVTDLCAGLAIAEISKKHSVSISVAYRIRAHTPGLKQLHADHKIESERITHRQHWLALCKKLPAKGVTMIRATSPGEYAWLRRNDQQWLKDVCSTLPRAPTGPRNSKVDWTKRDQSLAKQAQQFVRNERTRINRSRISATLILRHLNREAMVRANRERLPTLNNTLIELSESIEQFQKFRIDLAIDKLRCLGLLRSRWRIQRLAGLKNWTPSLSAYAISRGIDMS</sequence>
<protein>
    <submittedName>
        <fullName evidence="4">TniQ protein</fullName>
    </submittedName>
</protein>
<dbReference type="InterPro" id="IPR009492">
    <property type="entry name" value="TniQ"/>
</dbReference>
<comment type="caution">
    <text evidence="4">The sequence shown here is derived from an EMBL/GenBank/DDBJ whole genome shotgun (WGS) entry which is preliminary data.</text>
</comment>
<proteinExistence type="predicted"/>
<dbReference type="Pfam" id="PF06527">
    <property type="entry name" value="TniQ"/>
    <property type="match status" value="1"/>
</dbReference>
<feature type="region of interest" description="Disordered" evidence="1">
    <location>
        <begin position="350"/>
        <end position="387"/>
    </location>
</feature>
<dbReference type="AlphaFoldDB" id="A0A366GXX2"/>
<accession>A0A366GXX2</accession>
<feature type="domain" description="TniQ" evidence="2">
    <location>
        <begin position="18"/>
        <end position="174"/>
    </location>
</feature>
<dbReference type="EMBL" id="QNRQ01000027">
    <property type="protein sequence ID" value="RBP33595.1"/>
    <property type="molecule type" value="Genomic_DNA"/>
</dbReference>
<evidence type="ECO:0000259" key="3">
    <source>
        <dbReference type="Pfam" id="PF15978"/>
    </source>
</evidence>
<evidence type="ECO:0000256" key="1">
    <source>
        <dbReference type="SAM" id="MobiDB-lite"/>
    </source>
</evidence>
<reference evidence="4 5" key="1">
    <citation type="submission" date="2018-06" db="EMBL/GenBank/DDBJ databases">
        <title>Genomic Encyclopedia of Type Strains, Phase IV (KMG-IV): sequencing the most valuable type-strain genomes for metagenomic binning, comparative biology and taxonomic classification.</title>
        <authorList>
            <person name="Goeker M."/>
        </authorList>
    </citation>
    <scope>NUCLEOTIDE SEQUENCE [LARGE SCALE GENOMIC DNA]</scope>
    <source>
        <strain evidence="4 5">DSM 25520</strain>
    </source>
</reference>
<dbReference type="Pfam" id="PF15978">
    <property type="entry name" value="TnsD"/>
    <property type="match status" value="1"/>
</dbReference>
<evidence type="ECO:0000313" key="5">
    <source>
        <dbReference type="Proteomes" id="UP000253628"/>
    </source>
</evidence>
<keyword evidence="5" id="KW-1185">Reference proteome</keyword>
<feature type="compositionally biased region" description="Polar residues" evidence="1">
    <location>
        <begin position="357"/>
        <end position="387"/>
    </location>
</feature>
<feature type="domain" description="Transposon Tn7 transposition protein TnsD C-terminal" evidence="3">
    <location>
        <begin position="217"/>
        <end position="568"/>
    </location>
</feature>
<dbReference type="InterPro" id="IPR032750">
    <property type="entry name" value="TnsD_C"/>
</dbReference>
<gene>
    <name evidence="4" type="ORF">DFR37_1272</name>
</gene>
<evidence type="ECO:0000259" key="2">
    <source>
        <dbReference type="Pfam" id="PF06527"/>
    </source>
</evidence>
<organism evidence="4 5">
    <name type="scientific">Eoetvoesiella caeni</name>
    <dbReference type="NCBI Taxonomy" id="645616"/>
    <lineage>
        <taxon>Bacteria</taxon>
        <taxon>Pseudomonadati</taxon>
        <taxon>Pseudomonadota</taxon>
        <taxon>Betaproteobacteria</taxon>
        <taxon>Burkholderiales</taxon>
        <taxon>Alcaligenaceae</taxon>
        <taxon>Eoetvoesiella</taxon>
    </lineage>
</organism>
<name>A0A366GXX2_9BURK</name>
<evidence type="ECO:0000313" key="4">
    <source>
        <dbReference type="EMBL" id="RBP33595.1"/>
    </source>
</evidence>
<dbReference type="OrthoDB" id="470139at2"/>
<dbReference type="Proteomes" id="UP000253628">
    <property type="component" value="Unassembled WGS sequence"/>
</dbReference>